<dbReference type="InterPro" id="IPR036866">
    <property type="entry name" value="RibonucZ/Hydroxyglut_hydro"/>
</dbReference>
<dbReference type="InterPro" id="IPR001279">
    <property type="entry name" value="Metallo-B-lactamas"/>
</dbReference>
<dbReference type="Pfam" id="PF00753">
    <property type="entry name" value="Lactamase_B"/>
    <property type="match status" value="1"/>
</dbReference>
<dbReference type="EMBL" id="FUWW01000004">
    <property type="protein sequence ID" value="SJZ42992.1"/>
    <property type="molecule type" value="Genomic_DNA"/>
</dbReference>
<comment type="cofactor">
    <cofactor evidence="1">
        <name>Zn(2+)</name>
        <dbReference type="ChEBI" id="CHEBI:29105"/>
    </cofactor>
</comment>
<gene>
    <name evidence="6" type="ORF">SAMN02745114_00515</name>
</gene>
<evidence type="ECO:0000259" key="5">
    <source>
        <dbReference type="SMART" id="SM00849"/>
    </source>
</evidence>
<evidence type="ECO:0000256" key="2">
    <source>
        <dbReference type="ARBA" id="ARBA00022723"/>
    </source>
</evidence>
<dbReference type="PANTHER" id="PTHR46233:SF3">
    <property type="entry name" value="HYDROXYACYLGLUTATHIONE HYDROLASE GLOC"/>
    <property type="match status" value="1"/>
</dbReference>
<accession>A0A1T4KKN9</accession>
<dbReference type="AlphaFoldDB" id="A0A1T4KKN9"/>
<keyword evidence="3" id="KW-0378">Hydrolase</keyword>
<dbReference type="STRING" id="290054.SAMN02745114_00515"/>
<dbReference type="CDD" id="cd06262">
    <property type="entry name" value="metallo-hydrolase-like_MBL-fold"/>
    <property type="match status" value="1"/>
</dbReference>
<keyword evidence="4" id="KW-0862">Zinc</keyword>
<keyword evidence="7" id="KW-1185">Reference proteome</keyword>
<dbReference type="RefSeq" id="WP_078768018.1">
    <property type="nucleotide sequence ID" value="NZ_FUWW01000004.1"/>
</dbReference>
<reference evidence="6 7" key="1">
    <citation type="submission" date="2017-02" db="EMBL/GenBank/DDBJ databases">
        <authorList>
            <person name="Peterson S.W."/>
        </authorList>
    </citation>
    <scope>NUCLEOTIDE SEQUENCE [LARGE SCALE GENOMIC DNA]</scope>
    <source>
        <strain evidence="6 7">ATCC 51222</strain>
    </source>
</reference>
<feature type="domain" description="Metallo-beta-lactamase" evidence="5">
    <location>
        <begin position="12"/>
        <end position="186"/>
    </location>
</feature>
<evidence type="ECO:0000256" key="1">
    <source>
        <dbReference type="ARBA" id="ARBA00001947"/>
    </source>
</evidence>
<evidence type="ECO:0000256" key="3">
    <source>
        <dbReference type="ARBA" id="ARBA00022801"/>
    </source>
</evidence>
<keyword evidence="2" id="KW-0479">Metal-binding</keyword>
<dbReference type="GO" id="GO:0046872">
    <property type="term" value="F:metal ion binding"/>
    <property type="evidence" value="ECO:0007669"/>
    <property type="project" value="UniProtKB-KW"/>
</dbReference>
<dbReference type="SMART" id="SM00849">
    <property type="entry name" value="Lactamase_B"/>
    <property type="match status" value="1"/>
</dbReference>
<protein>
    <submittedName>
        <fullName evidence="6">Glyoxylase, beta-lactamase superfamily II</fullName>
    </submittedName>
</protein>
<organism evidence="6 7">
    <name type="scientific">Eubacterium coprostanoligenes</name>
    <dbReference type="NCBI Taxonomy" id="290054"/>
    <lineage>
        <taxon>Bacteria</taxon>
        <taxon>Bacillati</taxon>
        <taxon>Bacillota</taxon>
        <taxon>Clostridia</taxon>
        <taxon>Eubacteriales</taxon>
        <taxon>Eubacteriaceae</taxon>
        <taxon>Eubacterium</taxon>
    </lineage>
</organism>
<evidence type="ECO:0000313" key="7">
    <source>
        <dbReference type="Proteomes" id="UP000190657"/>
    </source>
</evidence>
<name>A0A1T4KKN9_9FIRM</name>
<evidence type="ECO:0000313" key="6">
    <source>
        <dbReference type="EMBL" id="SJZ42992.1"/>
    </source>
</evidence>
<dbReference type="GO" id="GO:0016787">
    <property type="term" value="F:hydrolase activity"/>
    <property type="evidence" value="ECO:0007669"/>
    <property type="project" value="UniProtKB-KW"/>
</dbReference>
<dbReference type="Gene3D" id="3.60.15.10">
    <property type="entry name" value="Ribonuclease Z/Hydroxyacylglutathione hydrolase-like"/>
    <property type="match status" value="1"/>
</dbReference>
<dbReference type="OrthoDB" id="9802248at2"/>
<proteinExistence type="predicted"/>
<dbReference type="PANTHER" id="PTHR46233">
    <property type="entry name" value="HYDROXYACYLGLUTATHIONE HYDROLASE GLOC"/>
    <property type="match status" value="1"/>
</dbReference>
<evidence type="ECO:0000256" key="4">
    <source>
        <dbReference type="ARBA" id="ARBA00022833"/>
    </source>
</evidence>
<dbReference type="InterPro" id="IPR051453">
    <property type="entry name" value="MBL_Glyoxalase_II"/>
</dbReference>
<sequence>MKVISEKFGSMDNNCSLIIDEKTNQSALVDCNEFSQKMIDMIGDTDLKYILLTHGHFDHIIGARDTKAKYGAKVVISSEDKPMLSSSKLSLAAFCNAPQNDVEADVVVADGDEITLGDTVIKVMSTPGHTLGSVCYIAENCIFSGDTLFYCSCGRTDFPSGSPEQMMSSLQKLKALDGDYKVYTGHNNLTTLDFERKNNPYMK</sequence>
<dbReference type="SUPFAM" id="SSF56281">
    <property type="entry name" value="Metallo-hydrolase/oxidoreductase"/>
    <property type="match status" value="1"/>
</dbReference>
<dbReference type="Proteomes" id="UP000190657">
    <property type="component" value="Unassembled WGS sequence"/>
</dbReference>